<keyword evidence="7" id="KW-0653">Protein transport</keyword>
<dbReference type="InterPro" id="IPR051045">
    <property type="entry name" value="TonB-dependent_transducer"/>
</dbReference>
<dbReference type="NCBIfam" id="TIGR01352">
    <property type="entry name" value="tonB_Cterm"/>
    <property type="match status" value="1"/>
</dbReference>
<organism evidence="12 13">
    <name type="scientific">Roseovarius nubinhibens</name>
    <dbReference type="NCBI Taxonomy" id="314263"/>
    <lineage>
        <taxon>Bacteria</taxon>
        <taxon>Pseudomonadati</taxon>
        <taxon>Pseudomonadota</taxon>
        <taxon>Alphaproteobacteria</taxon>
        <taxon>Rhodobacterales</taxon>
        <taxon>Roseobacteraceae</taxon>
        <taxon>Roseovarius</taxon>
    </lineage>
</organism>
<dbReference type="InterPro" id="IPR006260">
    <property type="entry name" value="TonB/TolA_C"/>
</dbReference>
<reference evidence="12 13" key="1">
    <citation type="journal article" date="2018" name="Nat. Biotechnol.">
        <title>A standardized bacterial taxonomy based on genome phylogeny substantially revises the tree of life.</title>
        <authorList>
            <person name="Parks D.H."/>
            <person name="Chuvochina M."/>
            <person name="Waite D.W."/>
            <person name="Rinke C."/>
            <person name="Skarshewski A."/>
            <person name="Chaumeil P.A."/>
            <person name="Hugenholtz P."/>
        </authorList>
    </citation>
    <scope>NUCLEOTIDE SEQUENCE [LARGE SCALE GENOMIC DNA]</scope>
    <source>
        <strain evidence="12">UBA9169</strain>
    </source>
</reference>
<proteinExistence type="inferred from homology"/>
<comment type="subcellular location">
    <subcellularLocation>
        <location evidence="1">Cell inner membrane</location>
        <topology evidence="1">Single-pass membrane protein</topology>
        <orientation evidence="1">Periplasmic side</orientation>
    </subcellularLocation>
</comment>
<dbReference type="Proteomes" id="UP000264719">
    <property type="component" value="Unassembled WGS sequence"/>
</dbReference>
<evidence type="ECO:0000256" key="9">
    <source>
        <dbReference type="ARBA" id="ARBA00023136"/>
    </source>
</evidence>
<accession>A0A348WGQ3</accession>
<keyword evidence="8" id="KW-1133">Transmembrane helix</keyword>
<evidence type="ECO:0000256" key="7">
    <source>
        <dbReference type="ARBA" id="ARBA00022927"/>
    </source>
</evidence>
<keyword evidence="6" id="KW-0812">Transmembrane</keyword>
<dbReference type="PANTHER" id="PTHR33446">
    <property type="entry name" value="PROTEIN TONB-RELATED"/>
    <property type="match status" value="1"/>
</dbReference>
<evidence type="ECO:0000256" key="8">
    <source>
        <dbReference type="ARBA" id="ARBA00022989"/>
    </source>
</evidence>
<evidence type="ECO:0000256" key="5">
    <source>
        <dbReference type="ARBA" id="ARBA00022519"/>
    </source>
</evidence>
<feature type="compositionally biased region" description="Basic and acidic residues" evidence="10">
    <location>
        <begin position="83"/>
        <end position="93"/>
    </location>
</feature>
<evidence type="ECO:0000256" key="1">
    <source>
        <dbReference type="ARBA" id="ARBA00004383"/>
    </source>
</evidence>
<evidence type="ECO:0000256" key="4">
    <source>
        <dbReference type="ARBA" id="ARBA00022475"/>
    </source>
</evidence>
<name>A0A348WGQ3_9RHOB</name>
<feature type="domain" description="TonB C-terminal" evidence="11">
    <location>
        <begin position="228"/>
        <end position="314"/>
    </location>
</feature>
<dbReference type="SUPFAM" id="SSF74653">
    <property type="entry name" value="TolA/TonB C-terminal domain"/>
    <property type="match status" value="1"/>
</dbReference>
<feature type="region of interest" description="Disordered" evidence="10">
    <location>
        <begin position="138"/>
        <end position="232"/>
    </location>
</feature>
<evidence type="ECO:0000256" key="2">
    <source>
        <dbReference type="ARBA" id="ARBA00006555"/>
    </source>
</evidence>
<dbReference type="RefSeq" id="WP_339851837.1">
    <property type="nucleotide sequence ID" value="NZ_CAXAXR010000002.1"/>
</dbReference>
<keyword evidence="3" id="KW-0813">Transport</keyword>
<dbReference type="GO" id="GO:0005886">
    <property type="term" value="C:plasma membrane"/>
    <property type="evidence" value="ECO:0007669"/>
    <property type="project" value="UniProtKB-SubCell"/>
</dbReference>
<evidence type="ECO:0000256" key="3">
    <source>
        <dbReference type="ARBA" id="ARBA00022448"/>
    </source>
</evidence>
<gene>
    <name evidence="12" type="ORF">DCS45_17835</name>
</gene>
<dbReference type="AlphaFoldDB" id="A0A348WGQ3"/>
<sequence>MIVTSRWAKLMAGVAALALHGTLVVGFVSETPVDVESGAGAAEARIGSSFADMAAGTLSAEPAEEMSKPVEQAALVPPTPVETRAETPVERPQETQAEAQPEMAQPVTPALTPSHDPQRATVLTPAPQMAAPVLPQETVEAQDEVAPQSSVRPKQRTREEPPKPQKTAKTPAPKTPVKQTPKPQKKAASAPQGNAKQNARAGSATGREGAKAAQQGVAQGQKNREAGNARASNYPGQVMKKLSRVSRPRVGRRGTAVVAFTIAPNGGLAAVSIAKSSGHAELDRAALRVVQRAAPFPPPPQGARRSYSINIKGG</sequence>
<protein>
    <submittedName>
        <fullName evidence="12">Energy transducer TonB</fullName>
    </submittedName>
</protein>
<feature type="region of interest" description="Disordered" evidence="10">
    <location>
        <begin position="293"/>
        <end position="314"/>
    </location>
</feature>
<evidence type="ECO:0000256" key="6">
    <source>
        <dbReference type="ARBA" id="ARBA00022692"/>
    </source>
</evidence>
<evidence type="ECO:0000256" key="10">
    <source>
        <dbReference type="SAM" id="MobiDB-lite"/>
    </source>
</evidence>
<feature type="compositionally biased region" description="Low complexity" evidence="10">
    <location>
        <begin position="211"/>
        <end position="221"/>
    </location>
</feature>
<dbReference type="InterPro" id="IPR037682">
    <property type="entry name" value="TonB_C"/>
</dbReference>
<evidence type="ECO:0000313" key="13">
    <source>
        <dbReference type="Proteomes" id="UP000264719"/>
    </source>
</evidence>
<feature type="compositionally biased region" description="Low complexity" evidence="10">
    <location>
        <begin position="165"/>
        <end position="192"/>
    </location>
</feature>
<keyword evidence="5" id="KW-0997">Cell inner membrane</keyword>
<dbReference type="Gene3D" id="3.30.1150.10">
    <property type="match status" value="1"/>
</dbReference>
<feature type="region of interest" description="Disordered" evidence="10">
    <location>
        <begin position="59"/>
        <end position="120"/>
    </location>
</feature>
<keyword evidence="9" id="KW-0472">Membrane</keyword>
<comment type="similarity">
    <text evidence="2">Belongs to the TonB family.</text>
</comment>
<evidence type="ECO:0000259" key="11">
    <source>
        <dbReference type="PROSITE" id="PS52015"/>
    </source>
</evidence>
<dbReference type="Pfam" id="PF13103">
    <property type="entry name" value="TonB_2"/>
    <property type="match status" value="1"/>
</dbReference>
<dbReference type="GO" id="GO:0055085">
    <property type="term" value="P:transmembrane transport"/>
    <property type="evidence" value="ECO:0007669"/>
    <property type="project" value="InterPro"/>
</dbReference>
<dbReference type="EMBL" id="DMVW01000171">
    <property type="protein sequence ID" value="HAR53715.1"/>
    <property type="molecule type" value="Genomic_DNA"/>
</dbReference>
<dbReference type="GO" id="GO:0015031">
    <property type="term" value="P:protein transport"/>
    <property type="evidence" value="ECO:0007669"/>
    <property type="project" value="UniProtKB-KW"/>
</dbReference>
<evidence type="ECO:0000313" key="12">
    <source>
        <dbReference type="EMBL" id="HAR53715.1"/>
    </source>
</evidence>
<comment type="caution">
    <text evidence="12">The sequence shown here is derived from an EMBL/GenBank/DDBJ whole genome shotgun (WGS) entry which is preliminary data.</text>
</comment>
<keyword evidence="4" id="KW-1003">Cell membrane</keyword>
<dbReference type="PROSITE" id="PS52015">
    <property type="entry name" value="TONB_CTD"/>
    <property type="match status" value="1"/>
</dbReference>